<evidence type="ECO:0000256" key="9">
    <source>
        <dbReference type="SAM" id="MobiDB-lite"/>
    </source>
</evidence>
<dbReference type="SUPFAM" id="SSF109843">
    <property type="entry name" value="CAPPD, an extracellular domain of amyloid beta A4 protein"/>
    <property type="match status" value="1"/>
</dbReference>
<dbReference type="SMART" id="SM00006">
    <property type="entry name" value="A4_EXTRA"/>
    <property type="match status" value="1"/>
</dbReference>
<feature type="compositionally biased region" description="Basic and acidic residues" evidence="9">
    <location>
        <begin position="504"/>
        <end position="518"/>
    </location>
</feature>
<feature type="disulfide bond" evidence="8">
    <location>
        <begin position="165"/>
        <end position="193"/>
    </location>
</feature>
<dbReference type="Proteomes" id="UP001217089">
    <property type="component" value="Unassembled WGS sequence"/>
</dbReference>
<protein>
    <submittedName>
        <fullName evidence="13">Uncharacterized protein</fullName>
    </submittedName>
</protein>
<gene>
    <name evidence="13" type="ORF">KUTeg_006425</name>
</gene>
<feature type="region of interest" description="Disordered" evidence="9">
    <location>
        <begin position="460"/>
        <end position="518"/>
    </location>
</feature>
<keyword evidence="7" id="KW-0325">Glycoprotein</keyword>
<feature type="region of interest" description="GFLD subdomain" evidence="8">
    <location>
        <begin position="39"/>
        <end position="130"/>
    </location>
</feature>
<evidence type="ECO:0000256" key="4">
    <source>
        <dbReference type="ARBA" id="ARBA00022989"/>
    </source>
</evidence>
<dbReference type="SUPFAM" id="SSF56491">
    <property type="entry name" value="A heparin-binding domain"/>
    <property type="match status" value="1"/>
</dbReference>
<dbReference type="EMBL" id="JARBDR010000328">
    <property type="protein sequence ID" value="KAJ8316411.1"/>
    <property type="molecule type" value="Genomic_DNA"/>
</dbReference>
<dbReference type="Pfam" id="PF12925">
    <property type="entry name" value="APP_E2"/>
    <property type="match status" value="1"/>
</dbReference>
<evidence type="ECO:0000256" key="7">
    <source>
        <dbReference type="ARBA" id="ARBA00023180"/>
    </source>
</evidence>
<feature type="signal peptide" evidence="10">
    <location>
        <begin position="1"/>
        <end position="22"/>
    </location>
</feature>
<evidence type="ECO:0000259" key="11">
    <source>
        <dbReference type="PROSITE" id="PS51869"/>
    </source>
</evidence>
<evidence type="ECO:0000256" key="6">
    <source>
        <dbReference type="ARBA" id="ARBA00023157"/>
    </source>
</evidence>
<dbReference type="Pfam" id="PF02177">
    <property type="entry name" value="APP_N"/>
    <property type="match status" value="1"/>
</dbReference>
<evidence type="ECO:0000313" key="13">
    <source>
        <dbReference type="EMBL" id="KAJ8316411.1"/>
    </source>
</evidence>
<feature type="domain" description="E2" evidence="12">
    <location>
        <begin position="239"/>
        <end position="437"/>
    </location>
</feature>
<evidence type="ECO:0000256" key="2">
    <source>
        <dbReference type="ARBA" id="ARBA00022692"/>
    </source>
</evidence>
<dbReference type="Gene3D" id="1.20.120.770">
    <property type="entry name" value="Amyloid precursor protein, E2 domain"/>
    <property type="match status" value="1"/>
</dbReference>
<feature type="compositionally biased region" description="Polar residues" evidence="9">
    <location>
        <begin position="490"/>
        <end position="503"/>
    </location>
</feature>
<comment type="caution">
    <text evidence="13">The sequence shown here is derived from an EMBL/GenBank/DDBJ whole genome shotgun (WGS) entry which is preliminary data.</text>
</comment>
<dbReference type="InterPro" id="IPR008154">
    <property type="entry name" value="Amyloid_glyco_extra"/>
</dbReference>
<feature type="chain" id="PRO_5046261238" evidence="10">
    <location>
        <begin position="23"/>
        <end position="518"/>
    </location>
</feature>
<dbReference type="InterPro" id="IPR024329">
    <property type="entry name" value="Amyloid_glyco_E2_domain"/>
</dbReference>
<sequence>MGLKTAPTVLVFIVAIVKVSLGYIESLASNVDVTDVADKSFVPMVAFWCKSGKPPMHTEAHGWVADLNSKIDCPGSEEILQYCKTLYNNKEITNIVDVPHTNISSWPDRNGNHPRQHTVRAYRCVVGPFESDALLVPQHCEFNHEHDNGRCLGFETWHKVGEKKCTDKNMFLDGYAMLMDCKTDMFRGVEYVCCPNNLKTPKTHVIDFPKTLKPTKPELHEVVLDKEELKEDAYVAYLHGDNEFLNKKYYNEHEKFLAAEDAMKKRQHEKITLMMKEWQEAREHVNALKKTDARAADKLNKDIMQKFQKLYNGYEQADAAEKKQLVNIHLQHRQKELNSRKRDRLEKYMAELQKKNVRPHKVEKYLKGYIKAEEKDRMHTLNHFSHVRSTDPREAMRIQRETAEHLNVISERINQSLDMLHHFPNIERKVLPNIKKLLSQYKGVTNTALNVVMRPFTKAEQKKMDTQTQNDKFRNEAWVAPSQIEENKTPSKSVAENDGNNEQIPERKPKKQDKENRV</sequence>
<dbReference type="InterPro" id="IPR036454">
    <property type="entry name" value="Amyloid_glyco_heparin-bd_sf"/>
</dbReference>
<comment type="caution">
    <text evidence="8">Lacks conserved residue(s) required for the propagation of feature annotation.</text>
</comment>
<dbReference type="Gene3D" id="3.90.570.10">
    <property type="entry name" value="Amyloidogenic glycoprotein, heparin-binding domain"/>
    <property type="match status" value="1"/>
</dbReference>
<keyword evidence="4" id="KW-1133">Transmembrane helix</keyword>
<dbReference type="SUPFAM" id="SSF89811">
    <property type="entry name" value="Amyloid beta a4 protein copper binding domain (domain 2)"/>
    <property type="match status" value="1"/>
</dbReference>
<keyword evidence="6 8" id="KW-1015">Disulfide bond</keyword>
<evidence type="ECO:0000256" key="1">
    <source>
        <dbReference type="ARBA" id="ARBA00004479"/>
    </source>
</evidence>
<keyword evidence="5" id="KW-0472">Membrane</keyword>
<dbReference type="InterPro" id="IPR015849">
    <property type="entry name" value="Amyloid_glyco_heparin-bd"/>
</dbReference>
<dbReference type="Gene3D" id="3.30.1490.140">
    <property type="entry name" value="Amyloidogenic glycoprotein, copper-binding domain"/>
    <property type="match status" value="1"/>
</dbReference>
<reference evidence="13 14" key="1">
    <citation type="submission" date="2022-12" db="EMBL/GenBank/DDBJ databases">
        <title>Chromosome-level genome of Tegillarca granosa.</title>
        <authorList>
            <person name="Kim J."/>
        </authorList>
    </citation>
    <scope>NUCLEOTIDE SEQUENCE [LARGE SCALE GENOMIC DNA]</scope>
    <source>
        <strain evidence="13">Teg-2019</strain>
        <tissue evidence="13">Adductor muscle</tissue>
    </source>
</reference>
<evidence type="ECO:0000256" key="10">
    <source>
        <dbReference type="SAM" id="SignalP"/>
    </source>
</evidence>
<feature type="disulfide bond" evidence="8">
    <location>
        <begin position="151"/>
        <end position="181"/>
    </location>
</feature>
<evidence type="ECO:0000256" key="3">
    <source>
        <dbReference type="ARBA" id="ARBA00022729"/>
    </source>
</evidence>
<dbReference type="InterPro" id="IPR019744">
    <property type="entry name" value="APP_CUBD_CS"/>
</dbReference>
<evidence type="ECO:0000256" key="5">
    <source>
        <dbReference type="ARBA" id="ARBA00023136"/>
    </source>
</evidence>
<accession>A0ABQ9FID6</accession>
<dbReference type="PANTHER" id="PTHR23103:SF15">
    <property type="entry name" value="AMYLOID-BETA-LIKE PROTEIN"/>
    <property type="match status" value="1"/>
</dbReference>
<evidence type="ECO:0000256" key="8">
    <source>
        <dbReference type="PROSITE-ProRule" id="PRU01217"/>
    </source>
</evidence>
<organism evidence="13 14">
    <name type="scientific">Tegillarca granosa</name>
    <name type="common">Malaysian cockle</name>
    <name type="synonym">Anadara granosa</name>
    <dbReference type="NCBI Taxonomy" id="220873"/>
    <lineage>
        <taxon>Eukaryota</taxon>
        <taxon>Metazoa</taxon>
        <taxon>Spiralia</taxon>
        <taxon>Lophotrochozoa</taxon>
        <taxon>Mollusca</taxon>
        <taxon>Bivalvia</taxon>
        <taxon>Autobranchia</taxon>
        <taxon>Pteriomorphia</taxon>
        <taxon>Arcoida</taxon>
        <taxon>Arcoidea</taxon>
        <taxon>Arcidae</taxon>
        <taxon>Tegillarca</taxon>
    </lineage>
</organism>
<dbReference type="InterPro" id="IPR008155">
    <property type="entry name" value="Amyloid_glyco"/>
</dbReference>
<feature type="disulfide bond" evidence="8">
    <location>
        <begin position="140"/>
        <end position="194"/>
    </location>
</feature>
<feature type="compositionally biased region" description="Basic and acidic residues" evidence="9">
    <location>
        <begin position="460"/>
        <end position="475"/>
    </location>
</feature>
<feature type="region of interest" description="CuBD subdomain" evidence="8">
    <location>
        <begin position="138"/>
        <end position="196"/>
    </location>
</feature>
<keyword evidence="14" id="KW-1185">Reference proteome</keyword>
<comment type="subcellular location">
    <subcellularLocation>
        <location evidence="1">Membrane</location>
        <topology evidence="1">Single-pass type I membrane protein</topology>
    </subcellularLocation>
</comment>
<keyword evidence="2" id="KW-0812">Transmembrane</keyword>
<dbReference type="PROSITE" id="PS51870">
    <property type="entry name" value="APP_E2"/>
    <property type="match status" value="1"/>
</dbReference>
<evidence type="ECO:0000313" key="14">
    <source>
        <dbReference type="Proteomes" id="UP001217089"/>
    </source>
</evidence>
<comment type="similarity">
    <text evidence="8">Belongs to the APP family.</text>
</comment>
<evidence type="ECO:0000259" key="12">
    <source>
        <dbReference type="PROSITE" id="PS51870"/>
    </source>
</evidence>
<dbReference type="InterPro" id="IPR036669">
    <property type="entry name" value="Amyloid_Cu-bd_sf"/>
</dbReference>
<proteinExistence type="inferred from homology"/>
<name>A0ABQ9FID6_TEGGR</name>
<dbReference type="Pfam" id="PF12924">
    <property type="entry name" value="APP_Cu_bd"/>
    <property type="match status" value="1"/>
</dbReference>
<feature type="domain" description="E1" evidence="11">
    <location>
        <begin position="39"/>
        <end position="196"/>
    </location>
</feature>
<dbReference type="PANTHER" id="PTHR23103">
    <property type="entry name" value="ALZHEIMER'S DISEASE BETA-AMYLOID RELATED"/>
    <property type="match status" value="1"/>
</dbReference>
<dbReference type="PROSITE" id="PS51869">
    <property type="entry name" value="APP_E1"/>
    <property type="match status" value="1"/>
</dbReference>
<dbReference type="InterPro" id="IPR036176">
    <property type="entry name" value="E2_sf"/>
</dbReference>
<dbReference type="InterPro" id="IPR011178">
    <property type="entry name" value="Amyloid_glyco_Cu-bd"/>
</dbReference>
<keyword evidence="3 10" id="KW-0732">Signal</keyword>
<dbReference type="PROSITE" id="PS00319">
    <property type="entry name" value="APP_CUBD"/>
    <property type="match status" value="1"/>
</dbReference>